<organism evidence="2 3">
    <name type="scientific">Pseudanabaena cinerea FACHB-1277</name>
    <dbReference type="NCBI Taxonomy" id="2949581"/>
    <lineage>
        <taxon>Bacteria</taxon>
        <taxon>Bacillati</taxon>
        <taxon>Cyanobacteriota</taxon>
        <taxon>Cyanophyceae</taxon>
        <taxon>Pseudanabaenales</taxon>
        <taxon>Pseudanabaenaceae</taxon>
        <taxon>Pseudanabaena</taxon>
        <taxon>Pseudanabaena cinerea</taxon>
    </lineage>
</organism>
<protein>
    <submittedName>
        <fullName evidence="2">Uncharacterized protein</fullName>
    </submittedName>
</protein>
<keyword evidence="1" id="KW-0472">Membrane</keyword>
<keyword evidence="3" id="KW-1185">Reference proteome</keyword>
<reference evidence="2" key="2">
    <citation type="submission" date="2020-08" db="EMBL/GenBank/DDBJ databases">
        <authorList>
            <person name="Chen M."/>
            <person name="Teng W."/>
            <person name="Zhao L."/>
            <person name="Hu C."/>
            <person name="Zhou Y."/>
            <person name="Han B."/>
            <person name="Song L."/>
            <person name="Shu W."/>
        </authorList>
    </citation>
    <scope>NUCLEOTIDE SEQUENCE</scope>
    <source>
        <strain evidence="2">FACHB-1277</strain>
    </source>
</reference>
<feature type="transmembrane region" description="Helical" evidence="1">
    <location>
        <begin position="6"/>
        <end position="24"/>
    </location>
</feature>
<evidence type="ECO:0000313" key="2">
    <source>
        <dbReference type="EMBL" id="MBD2150413.1"/>
    </source>
</evidence>
<gene>
    <name evidence="2" type="ORF">H6F44_09820</name>
</gene>
<dbReference type="Proteomes" id="UP000631421">
    <property type="component" value="Unassembled WGS sequence"/>
</dbReference>
<proteinExistence type="predicted"/>
<keyword evidence="1" id="KW-0812">Transmembrane</keyword>
<evidence type="ECO:0000256" key="1">
    <source>
        <dbReference type="SAM" id="Phobius"/>
    </source>
</evidence>
<dbReference type="EMBL" id="JACJPY010000025">
    <property type="protein sequence ID" value="MBD2150413.1"/>
    <property type="molecule type" value="Genomic_DNA"/>
</dbReference>
<sequence>MTIIWFWIILVLIVLAFLQSYLAAKKIDSYRAENILDPLYKNPSDSEYARIIPSLLMAGKSYHRYDYAQIYNIALELLESNSYHIHLKTLCLNLGRLYYGSLRNDQKTTIHDEQAIQNDIQMRLK</sequence>
<dbReference type="AlphaFoldDB" id="A0A926UTA0"/>
<accession>A0A926UTA0</accession>
<name>A0A926UTA0_9CYAN</name>
<dbReference type="RefSeq" id="WP_190350779.1">
    <property type="nucleotide sequence ID" value="NZ_JACJPY010000025.1"/>
</dbReference>
<comment type="caution">
    <text evidence="2">The sequence shown here is derived from an EMBL/GenBank/DDBJ whole genome shotgun (WGS) entry which is preliminary data.</text>
</comment>
<evidence type="ECO:0000313" key="3">
    <source>
        <dbReference type="Proteomes" id="UP000631421"/>
    </source>
</evidence>
<reference evidence="2" key="1">
    <citation type="journal article" date="2015" name="ISME J.">
        <title>Draft Genome Sequence of Streptomyces incarnatus NRRL8089, which Produces the Nucleoside Antibiotic Sinefungin.</title>
        <authorList>
            <person name="Oshima K."/>
            <person name="Hattori M."/>
            <person name="Shimizu H."/>
            <person name="Fukuda K."/>
            <person name="Nemoto M."/>
            <person name="Inagaki K."/>
            <person name="Tamura T."/>
        </authorList>
    </citation>
    <scope>NUCLEOTIDE SEQUENCE</scope>
    <source>
        <strain evidence="2">FACHB-1277</strain>
    </source>
</reference>
<keyword evidence="1" id="KW-1133">Transmembrane helix</keyword>